<keyword evidence="4" id="KW-0732">Signal</keyword>
<comment type="caution">
    <text evidence="6">The sequence shown here is derived from an EMBL/GenBank/DDBJ whole genome shotgun (WGS) entry which is preliminary data.</text>
</comment>
<dbReference type="PROSITE" id="PS00639">
    <property type="entry name" value="THIOL_PROTEASE_HIS"/>
    <property type="match status" value="1"/>
</dbReference>
<evidence type="ECO:0000256" key="3">
    <source>
        <dbReference type="ARBA" id="ARBA00023157"/>
    </source>
</evidence>
<dbReference type="InterPro" id="IPR039417">
    <property type="entry name" value="Peptidase_C1A_papain-like"/>
</dbReference>
<proteinExistence type="inferred from homology"/>
<comment type="similarity">
    <text evidence="1">Belongs to the peptidase C1 family.</text>
</comment>
<dbReference type="Gene3D" id="1.10.287.2250">
    <property type="match status" value="1"/>
</dbReference>
<evidence type="ECO:0000256" key="1">
    <source>
        <dbReference type="ARBA" id="ARBA00008455"/>
    </source>
</evidence>
<evidence type="ECO:0000313" key="7">
    <source>
        <dbReference type="Proteomes" id="UP000541610"/>
    </source>
</evidence>
<evidence type="ECO:0000256" key="4">
    <source>
        <dbReference type="SAM" id="SignalP"/>
    </source>
</evidence>
<dbReference type="InterPro" id="IPR000169">
    <property type="entry name" value="Pept_cys_AS"/>
</dbReference>
<evidence type="ECO:0000256" key="2">
    <source>
        <dbReference type="ARBA" id="ARBA00023145"/>
    </source>
</evidence>
<dbReference type="PANTHER" id="PTHR12411">
    <property type="entry name" value="CYSTEINE PROTEASE FAMILY C1-RELATED"/>
    <property type="match status" value="1"/>
</dbReference>
<dbReference type="GO" id="GO:0006508">
    <property type="term" value="P:proteolysis"/>
    <property type="evidence" value="ECO:0007669"/>
    <property type="project" value="InterPro"/>
</dbReference>
<dbReference type="InterPro" id="IPR038765">
    <property type="entry name" value="Papain-like_cys_pep_sf"/>
</dbReference>
<dbReference type="Gene3D" id="3.90.70.10">
    <property type="entry name" value="Cysteine proteinases"/>
    <property type="match status" value="2"/>
</dbReference>
<feature type="signal peptide" evidence="4">
    <location>
        <begin position="1"/>
        <end position="16"/>
    </location>
</feature>
<dbReference type="Pfam" id="PF00112">
    <property type="entry name" value="Peptidase_C1"/>
    <property type="match status" value="2"/>
</dbReference>
<dbReference type="SUPFAM" id="SSF54001">
    <property type="entry name" value="Cysteine proteinases"/>
    <property type="match status" value="1"/>
</dbReference>
<dbReference type="InterPro" id="IPR025660">
    <property type="entry name" value="Pept_his_AS"/>
</dbReference>
<dbReference type="Pfam" id="PF08246">
    <property type="entry name" value="Inhibitor_I29"/>
    <property type="match status" value="1"/>
</dbReference>
<organism evidence="6 7">
    <name type="scientific">Perkinsus olseni</name>
    <name type="common">Perkinsus atlanticus</name>
    <dbReference type="NCBI Taxonomy" id="32597"/>
    <lineage>
        <taxon>Eukaryota</taxon>
        <taxon>Sar</taxon>
        <taxon>Alveolata</taxon>
        <taxon>Perkinsozoa</taxon>
        <taxon>Perkinsea</taxon>
        <taxon>Perkinsida</taxon>
        <taxon>Perkinsidae</taxon>
        <taxon>Perkinsus</taxon>
    </lineage>
</organism>
<dbReference type="GO" id="GO:0008234">
    <property type="term" value="F:cysteine-type peptidase activity"/>
    <property type="evidence" value="ECO:0007669"/>
    <property type="project" value="InterPro"/>
</dbReference>
<feature type="domain" description="Peptidase C1A papain C-terminal" evidence="5">
    <location>
        <begin position="77"/>
        <end position="274"/>
    </location>
</feature>
<dbReference type="CDD" id="cd02248">
    <property type="entry name" value="Peptidase_C1A"/>
    <property type="match status" value="1"/>
</dbReference>
<feature type="chain" id="PRO_5029900116" description="Peptidase C1A papain C-terminal domain-containing protein" evidence="4">
    <location>
        <begin position="17"/>
        <end position="276"/>
    </location>
</feature>
<evidence type="ECO:0000313" key="6">
    <source>
        <dbReference type="EMBL" id="KAF4694084.1"/>
    </source>
</evidence>
<dbReference type="PRINTS" id="PR00705">
    <property type="entry name" value="PAPAIN"/>
</dbReference>
<dbReference type="Proteomes" id="UP000541610">
    <property type="component" value="Unassembled WGS sequence"/>
</dbReference>
<dbReference type="InterPro" id="IPR000668">
    <property type="entry name" value="Peptidase_C1A_C"/>
</dbReference>
<name>A0A7J6PD27_PEROL</name>
<reference evidence="6 7" key="1">
    <citation type="submission" date="2020-04" db="EMBL/GenBank/DDBJ databases">
        <title>Perkinsus olseni comparative genomics.</title>
        <authorList>
            <person name="Bogema D.R."/>
        </authorList>
    </citation>
    <scope>NUCLEOTIDE SEQUENCE [LARGE SCALE GENOMIC DNA]</scope>
    <source>
        <strain evidence="6">00978-12</strain>
    </source>
</reference>
<dbReference type="PROSITE" id="PS00139">
    <property type="entry name" value="THIOL_PROTEASE_CYS"/>
    <property type="match status" value="1"/>
</dbReference>
<keyword evidence="2" id="KW-0865">Zymogen</keyword>
<dbReference type="EMBL" id="JABANP010000037">
    <property type="protein sequence ID" value="KAF4694084.1"/>
    <property type="molecule type" value="Genomic_DNA"/>
</dbReference>
<dbReference type="SMART" id="SM00645">
    <property type="entry name" value="Pept_C1"/>
    <property type="match status" value="1"/>
</dbReference>
<sequence length="276" mass="30451">MLSCALSLLLVVVADGDRSLRVKEMFEAYKERFGHDFGDDDDYRMAVFEDNLRYIEEENSKGTASNTFDFKGSVEDLPKSVNYVTKGWVTEVKNQGWCGSCWAFSTTGRIPRGCMGGWMNASFLYVADHGLESEKDYPYNSSKVPPFIPPMAPCRRDTKKDVIKAHSISYVNVTTKSRPAFLAALAHIGPVSVALNGGSKAFQHYGGGVLDSHCKTELDHGVLAVGYDLSAHKPYYLVKNSWGADWGEEGYIKIAIDDSAEGLCGILMTPSYPIKV</sequence>
<dbReference type="OrthoDB" id="190265at2759"/>
<protein>
    <recommendedName>
        <fullName evidence="5">Peptidase C1A papain C-terminal domain-containing protein</fullName>
    </recommendedName>
</protein>
<gene>
    <name evidence="6" type="ORF">FOZ60_009198</name>
</gene>
<keyword evidence="3" id="KW-1015">Disulfide bond</keyword>
<dbReference type="InterPro" id="IPR013201">
    <property type="entry name" value="Prot_inhib_I29"/>
</dbReference>
<accession>A0A7J6PD27</accession>
<dbReference type="InterPro" id="IPR013128">
    <property type="entry name" value="Peptidase_C1A"/>
</dbReference>
<evidence type="ECO:0000259" key="5">
    <source>
        <dbReference type="SMART" id="SM00645"/>
    </source>
</evidence>
<dbReference type="AlphaFoldDB" id="A0A7J6PD27"/>